<keyword evidence="4" id="KW-0539">Nucleus</keyword>
<dbReference type="EMBL" id="OP311585">
    <property type="protein sequence ID" value="WAK86113.1"/>
    <property type="molecule type" value="mRNA"/>
</dbReference>
<protein>
    <submittedName>
        <fullName evidence="7">Transcription factor bHLH67</fullName>
    </submittedName>
</protein>
<dbReference type="PROSITE" id="PS50888">
    <property type="entry name" value="BHLH"/>
    <property type="match status" value="1"/>
</dbReference>
<dbReference type="CDD" id="cd11453">
    <property type="entry name" value="bHLH_AtBIM_like"/>
    <property type="match status" value="1"/>
</dbReference>
<evidence type="ECO:0000256" key="5">
    <source>
        <dbReference type="SAM" id="MobiDB-lite"/>
    </source>
</evidence>
<dbReference type="InterPro" id="IPR044295">
    <property type="entry name" value="BIM1/2/3"/>
</dbReference>
<dbReference type="InterPro" id="IPR036638">
    <property type="entry name" value="HLH_DNA-bd_sf"/>
</dbReference>
<evidence type="ECO:0000313" key="7">
    <source>
        <dbReference type="EMBL" id="WAK86113.1"/>
    </source>
</evidence>
<evidence type="ECO:0000256" key="2">
    <source>
        <dbReference type="ARBA" id="ARBA00023015"/>
    </source>
</evidence>
<name>A0A9E8Z0I1_NOTNI</name>
<sequence>MIKYAKSGQEEDDEDGDEFFIKKESSPNPKSDLAVKIDKKSTDQKANTPRSKHSATEQRRRSKINDRFQALRRLIPNSDQKRDKASFLLEVIKYIQFLQEKVQKYEGSCQGWNLEAPKLNPCTTSKRNADGFQDQCRGTDSGSSPVLMFPVKFENNTEIPTIPGGGQNPAESDISASTTFKTMDKRSVVSRTGSFPVPLQSSIFHPGGSSSAQLCPRLASDNEIMRSQSSSQLWQSRSCTAECTLASDILKERELTVESGTINVSSLYSKGLLNTLTQALQNSGVDLSQTSISVQIDIGKQANGRLNASPSTIKDDEVPCSNHARFRVASSEEPERALKKLKTGRNSS</sequence>
<comment type="subcellular location">
    <subcellularLocation>
        <location evidence="1">Nucleus</location>
    </subcellularLocation>
</comment>
<dbReference type="Pfam" id="PF00010">
    <property type="entry name" value="HLH"/>
    <property type="match status" value="1"/>
</dbReference>
<feature type="compositionally biased region" description="Basic and acidic residues" evidence="5">
    <location>
        <begin position="54"/>
        <end position="65"/>
    </location>
</feature>
<dbReference type="SUPFAM" id="SSF47459">
    <property type="entry name" value="HLH, helix-loop-helix DNA-binding domain"/>
    <property type="match status" value="1"/>
</dbReference>
<evidence type="ECO:0000256" key="3">
    <source>
        <dbReference type="ARBA" id="ARBA00023163"/>
    </source>
</evidence>
<organism evidence="7">
    <name type="scientific">Nothapodytes nimmoniana</name>
    <name type="common">Nothapodytes foetida</name>
    <dbReference type="NCBI Taxonomy" id="159386"/>
    <lineage>
        <taxon>Eukaryota</taxon>
        <taxon>Viridiplantae</taxon>
        <taxon>Streptophyta</taxon>
        <taxon>Embryophyta</taxon>
        <taxon>Tracheophyta</taxon>
        <taxon>Spermatophyta</taxon>
        <taxon>Magnoliopsida</taxon>
        <taxon>eudicotyledons</taxon>
        <taxon>Gunneridae</taxon>
        <taxon>Pentapetalae</taxon>
        <taxon>asterids</taxon>
        <taxon>lamiids</taxon>
        <taxon>Icacinales</taxon>
        <taxon>Icacinaceae</taxon>
        <taxon>Nothapodytes</taxon>
    </lineage>
</organism>
<evidence type="ECO:0000259" key="6">
    <source>
        <dbReference type="PROSITE" id="PS50888"/>
    </source>
</evidence>
<dbReference type="PANTHER" id="PTHR46412">
    <property type="entry name" value="BES1-INTERACTING MYC-LIKE PROTEIN"/>
    <property type="match status" value="1"/>
</dbReference>
<keyword evidence="3" id="KW-0804">Transcription</keyword>
<dbReference type="GO" id="GO:0006351">
    <property type="term" value="P:DNA-templated transcription"/>
    <property type="evidence" value="ECO:0007669"/>
    <property type="project" value="InterPro"/>
</dbReference>
<dbReference type="GO" id="GO:0005634">
    <property type="term" value="C:nucleus"/>
    <property type="evidence" value="ECO:0007669"/>
    <property type="project" value="UniProtKB-SubCell"/>
</dbReference>
<dbReference type="InterPro" id="IPR011598">
    <property type="entry name" value="bHLH_dom"/>
</dbReference>
<dbReference type="SMART" id="SM00353">
    <property type="entry name" value="HLH"/>
    <property type="match status" value="1"/>
</dbReference>
<feature type="compositionally biased region" description="Basic residues" evidence="5">
    <location>
        <begin position="339"/>
        <end position="348"/>
    </location>
</feature>
<feature type="region of interest" description="Disordered" evidence="5">
    <location>
        <begin position="1"/>
        <end position="65"/>
    </location>
</feature>
<dbReference type="Gene3D" id="4.10.280.10">
    <property type="entry name" value="Helix-loop-helix DNA-binding domain"/>
    <property type="match status" value="1"/>
</dbReference>
<dbReference type="GO" id="GO:0046983">
    <property type="term" value="F:protein dimerization activity"/>
    <property type="evidence" value="ECO:0007669"/>
    <property type="project" value="InterPro"/>
</dbReference>
<feature type="region of interest" description="Disordered" evidence="5">
    <location>
        <begin position="325"/>
        <end position="348"/>
    </location>
</feature>
<dbReference type="AlphaFoldDB" id="A0A9E8Z0I1"/>
<evidence type="ECO:0000256" key="1">
    <source>
        <dbReference type="ARBA" id="ARBA00004123"/>
    </source>
</evidence>
<dbReference type="GO" id="GO:0003700">
    <property type="term" value="F:DNA-binding transcription factor activity"/>
    <property type="evidence" value="ECO:0007669"/>
    <property type="project" value="InterPro"/>
</dbReference>
<evidence type="ECO:0000256" key="4">
    <source>
        <dbReference type="ARBA" id="ARBA00023242"/>
    </source>
</evidence>
<feature type="domain" description="BHLH" evidence="6">
    <location>
        <begin position="48"/>
        <end position="98"/>
    </location>
</feature>
<dbReference type="PANTHER" id="PTHR46412:SF3">
    <property type="entry name" value="TRANSCRIPTION FACTOR BIM1"/>
    <property type="match status" value="1"/>
</dbReference>
<reference evidence="7" key="1">
    <citation type="submission" date="2022-08" db="EMBL/GenBank/DDBJ databases">
        <title>Phylogenomics of transcriptionally active AP2/ERF and bHLH transcription factors and their promoter regions regulating camptothecin biosynthesis in Nothapodytes nimmoniana.</title>
        <authorList>
            <person name="Godbole R.C."/>
            <person name="Pable A.A."/>
            <person name="Singh S."/>
            <person name="Barvkar V.T."/>
        </authorList>
    </citation>
    <scope>NUCLEOTIDE SEQUENCE</scope>
</reference>
<keyword evidence="2" id="KW-0805">Transcription regulation</keyword>
<proteinExistence type="evidence at transcript level"/>
<accession>A0A9E8Z0I1</accession>
<feature type="compositionally biased region" description="Basic and acidic residues" evidence="5">
    <location>
        <begin position="33"/>
        <end position="43"/>
    </location>
</feature>